<evidence type="ECO:0000256" key="1">
    <source>
        <dbReference type="SAM" id="MobiDB-lite"/>
    </source>
</evidence>
<accession>A0A9P5P6I4</accession>
<evidence type="ECO:0000313" key="3">
    <source>
        <dbReference type="EMBL" id="KAF9056872.1"/>
    </source>
</evidence>
<reference evidence="3" key="1">
    <citation type="submission" date="2020-11" db="EMBL/GenBank/DDBJ databases">
        <authorList>
            <consortium name="DOE Joint Genome Institute"/>
            <person name="Ahrendt S."/>
            <person name="Riley R."/>
            <person name="Andreopoulos W."/>
            <person name="Labutti K."/>
            <person name="Pangilinan J."/>
            <person name="Ruiz-Duenas F.J."/>
            <person name="Barrasa J.M."/>
            <person name="Sanchez-Garcia M."/>
            <person name="Camarero S."/>
            <person name="Miyauchi S."/>
            <person name="Serrano A."/>
            <person name="Linde D."/>
            <person name="Babiker R."/>
            <person name="Drula E."/>
            <person name="Ayuso-Fernandez I."/>
            <person name="Pacheco R."/>
            <person name="Padilla G."/>
            <person name="Ferreira P."/>
            <person name="Barriuso J."/>
            <person name="Kellner H."/>
            <person name="Castanera R."/>
            <person name="Alfaro M."/>
            <person name="Ramirez L."/>
            <person name="Pisabarro A.G."/>
            <person name="Kuo A."/>
            <person name="Tritt A."/>
            <person name="Lipzen A."/>
            <person name="He G."/>
            <person name="Yan M."/>
            <person name="Ng V."/>
            <person name="Cullen D."/>
            <person name="Martin F."/>
            <person name="Rosso M.-N."/>
            <person name="Henrissat B."/>
            <person name="Hibbett D."/>
            <person name="Martinez A.T."/>
            <person name="Grigoriev I.V."/>
        </authorList>
    </citation>
    <scope>NUCLEOTIDE SEQUENCE</scope>
    <source>
        <strain evidence="3">AH 40177</strain>
    </source>
</reference>
<feature type="region of interest" description="Disordered" evidence="1">
    <location>
        <begin position="29"/>
        <end position="50"/>
    </location>
</feature>
<feature type="signal peptide" evidence="2">
    <location>
        <begin position="1"/>
        <end position="22"/>
    </location>
</feature>
<keyword evidence="2" id="KW-0732">Signal</keyword>
<dbReference type="EMBL" id="JADNRY010000417">
    <property type="protein sequence ID" value="KAF9056872.1"/>
    <property type="molecule type" value="Genomic_DNA"/>
</dbReference>
<name>A0A9P5P6I4_9AGAR</name>
<gene>
    <name evidence="3" type="ORF">BDP27DRAFT_1433328</name>
</gene>
<feature type="chain" id="PRO_5040358961" evidence="2">
    <location>
        <begin position="23"/>
        <end position="98"/>
    </location>
</feature>
<dbReference type="Proteomes" id="UP000772434">
    <property type="component" value="Unassembled WGS sequence"/>
</dbReference>
<proteinExistence type="predicted"/>
<comment type="caution">
    <text evidence="3">The sequence shown here is derived from an EMBL/GenBank/DDBJ whole genome shotgun (WGS) entry which is preliminary data.</text>
</comment>
<evidence type="ECO:0000256" key="2">
    <source>
        <dbReference type="SAM" id="SignalP"/>
    </source>
</evidence>
<sequence>MHLPPIGKVFSLSLLTVTAVIARPLQNSKGAELSESKRVNPPTDGEGALEERDRIAFPAIDFSSPEFFPKAQEHKGFLSFFRRKRAIGCNSSGECSIV</sequence>
<organism evidence="3 4">
    <name type="scientific">Rhodocollybia butyracea</name>
    <dbReference type="NCBI Taxonomy" id="206335"/>
    <lineage>
        <taxon>Eukaryota</taxon>
        <taxon>Fungi</taxon>
        <taxon>Dikarya</taxon>
        <taxon>Basidiomycota</taxon>
        <taxon>Agaricomycotina</taxon>
        <taxon>Agaricomycetes</taxon>
        <taxon>Agaricomycetidae</taxon>
        <taxon>Agaricales</taxon>
        <taxon>Marasmiineae</taxon>
        <taxon>Omphalotaceae</taxon>
        <taxon>Rhodocollybia</taxon>
    </lineage>
</organism>
<evidence type="ECO:0000313" key="4">
    <source>
        <dbReference type="Proteomes" id="UP000772434"/>
    </source>
</evidence>
<keyword evidence="4" id="KW-1185">Reference proteome</keyword>
<dbReference type="AlphaFoldDB" id="A0A9P5P6I4"/>
<protein>
    <submittedName>
        <fullName evidence="3">Uncharacterized protein</fullName>
    </submittedName>
</protein>